<protein>
    <submittedName>
        <fullName evidence="1">Uncharacterized protein</fullName>
    </submittedName>
</protein>
<organism evidence="1 2">
    <name type="scientific">Burkholderia anthina</name>
    <dbReference type="NCBI Taxonomy" id="179879"/>
    <lineage>
        <taxon>Bacteria</taxon>
        <taxon>Pseudomonadati</taxon>
        <taxon>Pseudomonadota</taxon>
        <taxon>Betaproteobacteria</taxon>
        <taxon>Burkholderiales</taxon>
        <taxon>Burkholderiaceae</taxon>
        <taxon>Burkholderia</taxon>
        <taxon>Burkholderia cepacia complex</taxon>
    </lineage>
</organism>
<sequence length="662" mass="72117">MRTTMTTNTYGGYTVDQLREFIRHHYDAEHGGDNIDELTNDSSASVKIVRDLLDAIEPQQDGDLLRPIARWVYNAVRVNLDLLHGICSEFGCPQGEDVATWLRDHLSNAKSPAPEQASEAAQQRPGMDSTLMEVVPAAECIVGARARGSNGTSSKVSRAHALTDAEIWRMWCSIDHNVSTTRPILFARMLLAAPPVEQPTTLTAQEALAAIETFEIVGESNDSREPNDDDRFLLHEFIAHAFGGYPVEQHEAAPADELIQLTDEEKERRRQWVREWWARRDASQPEPPAADERAAIDAVDAVLKANAVFFGREKLRQIVEAVRASSPNAAGAEGAKAQTSRIKAIIDAIEGECDGLAIDENQAVRILFYLDSTSPNGIVRAPRTDVAGAVPEGWKLMPVDPTVEMLTFVYDPGADDTPSERYAALLAAAPQPPSADAAAAPADVQAVEAVAIGEHDMSTSDGGRGYIAEFFATRLRRHDFGRYINESLAADFACALAQYLRGQDATTPAPASARPTDDELWDQTLRERDEYEETANKLAAAIAKHFGVDIGEHSNANCPWDEALEVIENAAPASTIPEIDPPQSGGNKGKLPALARTREGHNLYSLGYNRGLKKGRNEVAPASAPVGLTDGQRKAIEWAIGMASQHNIHHSLLRALLKGDKQ</sequence>
<proteinExistence type="predicted"/>
<dbReference type="AlphaFoldDB" id="A0AAW3Q126"/>
<name>A0AAW3Q126_9BURK</name>
<comment type="caution">
    <text evidence="1">The sequence shown here is derived from an EMBL/GenBank/DDBJ whole genome shotgun (WGS) entry which is preliminary data.</text>
</comment>
<evidence type="ECO:0000313" key="2">
    <source>
        <dbReference type="Proteomes" id="UP000070434"/>
    </source>
</evidence>
<accession>A0AAW3Q126</accession>
<reference evidence="1 2" key="1">
    <citation type="submission" date="2015-11" db="EMBL/GenBank/DDBJ databases">
        <authorList>
            <person name="Sahl J."/>
            <person name="Wagner D."/>
            <person name="Keim P."/>
        </authorList>
    </citation>
    <scope>NUCLEOTIDE SEQUENCE [LARGE SCALE GENOMIC DNA]</scope>
    <source>
        <strain evidence="1 2">AZ-4-2-10-S1-D7</strain>
    </source>
</reference>
<evidence type="ECO:0000313" key="1">
    <source>
        <dbReference type="EMBL" id="KWZ35171.1"/>
    </source>
</evidence>
<dbReference type="Proteomes" id="UP000070434">
    <property type="component" value="Chromosome 1"/>
</dbReference>
<dbReference type="EMBL" id="LNJP01000001">
    <property type="protein sequence ID" value="KWZ35171.1"/>
    <property type="molecule type" value="Genomic_DNA"/>
</dbReference>
<gene>
    <name evidence="1" type="ORF">WS64_06250</name>
</gene>